<dbReference type="EMBL" id="BSXS01004253">
    <property type="protein sequence ID" value="GME82659.1"/>
    <property type="molecule type" value="Genomic_DNA"/>
</dbReference>
<name>A0ACB5T6P4_AMBMO</name>
<reference evidence="1" key="1">
    <citation type="submission" date="2023-04" db="EMBL/GenBank/DDBJ databases">
        <title>Ambrosiozyma monospora NBRC 10751.</title>
        <authorList>
            <person name="Ichikawa N."/>
            <person name="Sato H."/>
            <person name="Tonouchi N."/>
        </authorList>
    </citation>
    <scope>NUCLEOTIDE SEQUENCE</scope>
    <source>
        <strain evidence="1">NBRC 10751</strain>
    </source>
</reference>
<accession>A0ACB5T6P4</accession>
<evidence type="ECO:0000313" key="1">
    <source>
        <dbReference type="EMBL" id="GME82659.1"/>
    </source>
</evidence>
<dbReference type="Proteomes" id="UP001165064">
    <property type="component" value="Unassembled WGS sequence"/>
</dbReference>
<sequence length="212" mass="23929">MTSLIAKIVLQLSSRAIFPSDINSFVSSINSNMKDLTAYTTRIQKGNSDQQEQTLDLTKVTTQLLKVKLLSRVNQGFRTNWINLVNSNSGVESSLLSVNRQDWNSKLTLMSKVLVDDDLNPKGEESNEQFKRKWFRNLLFGDEYLLPEYLNDDAKNGKNGKGKGGADDLVMFSTGSFSKVRDRVDAGDWEGAQKQIDLVCDMLDFLLGFWDN</sequence>
<organism evidence="1 2">
    <name type="scientific">Ambrosiozyma monospora</name>
    <name type="common">Yeast</name>
    <name type="synonym">Endomycopsis monosporus</name>
    <dbReference type="NCBI Taxonomy" id="43982"/>
    <lineage>
        <taxon>Eukaryota</taxon>
        <taxon>Fungi</taxon>
        <taxon>Dikarya</taxon>
        <taxon>Ascomycota</taxon>
        <taxon>Saccharomycotina</taxon>
        <taxon>Pichiomycetes</taxon>
        <taxon>Pichiales</taxon>
        <taxon>Pichiaceae</taxon>
        <taxon>Ambrosiozyma</taxon>
    </lineage>
</organism>
<gene>
    <name evidence="1" type="ORF">Amon02_000567000</name>
</gene>
<evidence type="ECO:0000313" key="2">
    <source>
        <dbReference type="Proteomes" id="UP001165064"/>
    </source>
</evidence>
<proteinExistence type="predicted"/>
<keyword evidence="2" id="KW-1185">Reference proteome</keyword>
<comment type="caution">
    <text evidence="1">The sequence shown here is derived from an EMBL/GenBank/DDBJ whole genome shotgun (WGS) entry which is preliminary data.</text>
</comment>
<protein>
    <submittedName>
        <fullName evidence="1">Unnamed protein product</fullName>
    </submittedName>
</protein>